<dbReference type="Pfam" id="PF00188">
    <property type="entry name" value="CAP"/>
    <property type="match status" value="1"/>
</dbReference>
<dbReference type="InterPro" id="IPR038255">
    <property type="entry name" value="PBS_linker_sf"/>
</dbReference>
<evidence type="ECO:0000259" key="3">
    <source>
        <dbReference type="Pfam" id="PF00188"/>
    </source>
</evidence>
<dbReference type="Proteomes" id="UP000543642">
    <property type="component" value="Unassembled WGS sequence"/>
</dbReference>
<feature type="region of interest" description="Disordered" evidence="1">
    <location>
        <begin position="704"/>
        <end position="731"/>
    </location>
</feature>
<organism evidence="6 7">
    <name type="scientific">Catenibacillus scindens</name>
    <dbReference type="NCBI Taxonomy" id="673271"/>
    <lineage>
        <taxon>Bacteria</taxon>
        <taxon>Bacillati</taxon>
        <taxon>Bacillota</taxon>
        <taxon>Clostridia</taxon>
        <taxon>Lachnospirales</taxon>
        <taxon>Lachnospiraceae</taxon>
        <taxon>Catenibacillus</taxon>
    </lineage>
</organism>
<name>A0A7W8HB68_9FIRM</name>
<dbReference type="Gene3D" id="3.80.10.10">
    <property type="entry name" value="Ribonuclease Inhibitor"/>
    <property type="match status" value="1"/>
</dbReference>
<dbReference type="SUPFAM" id="SSF49373">
    <property type="entry name" value="Invasin/intimin cell-adhesion fragments"/>
    <property type="match status" value="1"/>
</dbReference>
<dbReference type="CDD" id="cd05379">
    <property type="entry name" value="CAP_bacterial"/>
    <property type="match status" value="1"/>
</dbReference>
<dbReference type="EMBL" id="JACHFW010000006">
    <property type="protein sequence ID" value="MBB5264768.1"/>
    <property type="molecule type" value="Genomic_DNA"/>
</dbReference>
<dbReference type="SUPFAM" id="SSF52058">
    <property type="entry name" value="L domain-like"/>
    <property type="match status" value="2"/>
</dbReference>
<feature type="chain" id="PRO_5030763184" evidence="2">
    <location>
        <begin position="26"/>
        <end position="977"/>
    </location>
</feature>
<feature type="signal peptide" evidence="2">
    <location>
        <begin position="1"/>
        <end position="25"/>
    </location>
</feature>
<evidence type="ECO:0000313" key="7">
    <source>
        <dbReference type="Proteomes" id="UP000543642"/>
    </source>
</evidence>
<feature type="domain" description="DUF4214" evidence="5">
    <location>
        <begin position="784"/>
        <end position="841"/>
    </location>
</feature>
<dbReference type="InterPro" id="IPR026906">
    <property type="entry name" value="LRR_5"/>
</dbReference>
<dbReference type="Gene3D" id="1.10.3130.20">
    <property type="entry name" value="Phycobilisome linker domain"/>
    <property type="match status" value="2"/>
</dbReference>
<feature type="domain" description="BIG2" evidence="4">
    <location>
        <begin position="658"/>
        <end position="700"/>
    </location>
</feature>
<dbReference type="PANTHER" id="PTHR45661">
    <property type="entry name" value="SURFACE ANTIGEN"/>
    <property type="match status" value="1"/>
</dbReference>
<sequence>MKKRCLKCALLAVLAIGLMAFPVYGAVGQEVEDAPEELLAEGYMLEAEGGEQDLQEVEILVDQYAASSYNSGGVKLTLDDQGVLTLSGNGAMVDYDYTYNVPWQNIKSQIKKVIVGSGVTKIGKYAFAECTNLESIDFSGAASLETIGESAFYGCTSLSDVTLPASLKTLDMAAFANCSSLKNITLNNGLTSIKQYAFQYSDFATLTLPASVTEFDAYAVLGNTQLTGVQVASGNKTFSSSDGIVYKDGGATLVLYPAKHSGTSFTVPGRVTSVGAYAFGRNTLLQSVAVPNSVTELGDSAFYSCSALKSVVLGDGIKEIGFYTFEECRSLENVTFGKGLEIIWHRAFTNCTSLKEIVFPEGLREIWNSSFFGCTALTKVTFPSTLEMITFQAFSHCTALQNFTLPEGLKEINRQAFYKCESLTYIKIPDSVTLIGEDAFSACPNLELVYSDDLKPQTDGSYLKTDTIILEGTYKYSLANEVLALVNQERQNAGLNPLSMDQDLLSAAMTRSSETAIDFSHTRTNGLECFSISTKASAENIAAGSSTAAGVMDQWMNSEGHKANILDGRWNSIGVGCFVHNGVTYWVQLFGSANASAPASMADQNVLAKVEVYPGKYTIGLSNTDLTLNSGDTRELRPVIQNPGWESVRAVLIPENYQWQSSDTSVAAVNSSGLVTANKPGQAVITVSTADGTYSAKCTVTVSNPSGDNSGGNTGGNTGGGTDNGGGGAPVADREGVAAFVTRLYENILQRTPDNAGLNAWVDVLSSGKESGAKVAQGFVDSTEFKSRNMSDEEYIKIMYRTFLGREYDQGGLNAWMSVLDSGLSRMHVFKGFAESNEFTGICSEYGIVRGNAVLTEPRDQNENVTKFIVRNYRLCLGREPDVNGLNAWCSQILTGVNTAKQAAYGFVFSNEFKGKNLSDEDYVRTLYRVFMDREADNAGLESWLKVLREGESREHVFNGFADSPEFREICQSYGIL</sequence>
<evidence type="ECO:0000259" key="5">
    <source>
        <dbReference type="Pfam" id="PF13946"/>
    </source>
</evidence>
<protein>
    <submittedName>
        <fullName evidence="6">Uncharacterized protein YkwD</fullName>
    </submittedName>
</protein>
<dbReference type="Pfam" id="PF02368">
    <property type="entry name" value="Big_2"/>
    <property type="match status" value="1"/>
</dbReference>
<reference evidence="6 7" key="1">
    <citation type="submission" date="2020-08" db="EMBL/GenBank/DDBJ databases">
        <title>Genomic Encyclopedia of Type Strains, Phase IV (KMG-IV): sequencing the most valuable type-strain genomes for metagenomic binning, comparative biology and taxonomic classification.</title>
        <authorList>
            <person name="Goeker M."/>
        </authorList>
    </citation>
    <scope>NUCLEOTIDE SEQUENCE [LARGE SCALE GENOMIC DNA]</scope>
    <source>
        <strain evidence="6 7">DSM 106146</strain>
    </source>
</reference>
<dbReference type="InterPro" id="IPR053139">
    <property type="entry name" value="Surface_bspA-like"/>
</dbReference>
<dbReference type="InterPro" id="IPR025282">
    <property type="entry name" value="DUF4214"/>
</dbReference>
<proteinExistence type="predicted"/>
<keyword evidence="2" id="KW-0732">Signal</keyword>
<dbReference type="InterPro" id="IPR008964">
    <property type="entry name" value="Invasin/intimin_cell_adhesion"/>
</dbReference>
<dbReference type="Pfam" id="PF13306">
    <property type="entry name" value="LRR_5"/>
    <property type="match status" value="2"/>
</dbReference>
<dbReference type="AlphaFoldDB" id="A0A7W8HB68"/>
<dbReference type="Gene3D" id="3.40.50.12480">
    <property type="match status" value="1"/>
</dbReference>
<gene>
    <name evidence="6" type="ORF">HNP82_001896</name>
</gene>
<dbReference type="PANTHER" id="PTHR45661:SF3">
    <property type="entry name" value="IG-LIKE DOMAIN-CONTAINING PROTEIN"/>
    <property type="match status" value="1"/>
</dbReference>
<feature type="domain" description="DUF4214" evidence="5">
    <location>
        <begin position="907"/>
        <end position="969"/>
    </location>
</feature>
<comment type="caution">
    <text evidence="6">The sequence shown here is derived from an EMBL/GenBank/DDBJ whole genome shotgun (WGS) entry which is preliminary data.</text>
</comment>
<evidence type="ECO:0000256" key="1">
    <source>
        <dbReference type="SAM" id="MobiDB-lite"/>
    </source>
</evidence>
<evidence type="ECO:0000313" key="6">
    <source>
        <dbReference type="EMBL" id="MBB5264768.1"/>
    </source>
</evidence>
<dbReference type="InterPro" id="IPR014044">
    <property type="entry name" value="CAP_dom"/>
</dbReference>
<evidence type="ECO:0000256" key="2">
    <source>
        <dbReference type="SAM" id="SignalP"/>
    </source>
</evidence>
<accession>A0A7W8HB68</accession>
<keyword evidence="7" id="KW-1185">Reference proteome</keyword>
<dbReference type="Gene3D" id="2.60.40.1080">
    <property type="match status" value="1"/>
</dbReference>
<dbReference type="InterPro" id="IPR032675">
    <property type="entry name" value="LRR_dom_sf"/>
</dbReference>
<dbReference type="SUPFAM" id="SSF55797">
    <property type="entry name" value="PR-1-like"/>
    <property type="match status" value="1"/>
</dbReference>
<feature type="compositionally biased region" description="Gly residues" evidence="1">
    <location>
        <begin position="709"/>
        <end position="729"/>
    </location>
</feature>
<dbReference type="Pfam" id="PF13946">
    <property type="entry name" value="DUF4214"/>
    <property type="match status" value="2"/>
</dbReference>
<dbReference type="InterPro" id="IPR003343">
    <property type="entry name" value="Big_2"/>
</dbReference>
<dbReference type="InterPro" id="IPR035940">
    <property type="entry name" value="CAP_sf"/>
</dbReference>
<feature type="domain" description="SCP" evidence="3">
    <location>
        <begin position="483"/>
        <end position="590"/>
    </location>
</feature>
<dbReference type="Gene3D" id="3.40.33.10">
    <property type="entry name" value="CAP"/>
    <property type="match status" value="1"/>
</dbReference>
<dbReference type="RefSeq" id="WP_183773686.1">
    <property type="nucleotide sequence ID" value="NZ_JACHFW010000006.1"/>
</dbReference>
<evidence type="ECO:0000259" key="4">
    <source>
        <dbReference type="Pfam" id="PF02368"/>
    </source>
</evidence>